<keyword evidence="4" id="KW-0862">Zinc</keyword>
<dbReference type="PANTHER" id="PTHR46481:SF10">
    <property type="entry name" value="ZINC FINGER BED DOMAIN-CONTAINING PROTEIN 39"/>
    <property type="match status" value="1"/>
</dbReference>
<evidence type="ECO:0000256" key="2">
    <source>
        <dbReference type="ARBA" id="ARBA00022723"/>
    </source>
</evidence>
<dbReference type="InterPro" id="IPR052035">
    <property type="entry name" value="ZnF_BED_domain_contain"/>
</dbReference>
<keyword evidence="3" id="KW-0863">Zinc-finger</keyword>
<sequence>MVDSVLSNSSDADVSKLPCQSKSVLAKKENRIMPPLPAQNSFVKTTKATSQQSSLKNFVIKPLPIPKLKALNDHLLRMVVKEYHPFSIVEDPEFIKLLQMHNPAYQLPSRKTLTESMLPVAYNTLKANIMKQINDVSCSAYNRQLDLHRR</sequence>
<name>A0A1B6DLW7_9HEMI</name>
<evidence type="ECO:0000256" key="3">
    <source>
        <dbReference type="ARBA" id="ARBA00022771"/>
    </source>
</evidence>
<reference evidence="6" key="1">
    <citation type="submission" date="2015-12" db="EMBL/GenBank/DDBJ databases">
        <title>De novo transcriptome assembly of four potential Pierce s Disease insect vectors from Arizona vineyards.</title>
        <authorList>
            <person name="Tassone E.E."/>
        </authorList>
    </citation>
    <scope>NUCLEOTIDE SEQUENCE</scope>
</reference>
<dbReference type="GO" id="GO:0005634">
    <property type="term" value="C:nucleus"/>
    <property type="evidence" value="ECO:0007669"/>
    <property type="project" value="UniProtKB-SubCell"/>
</dbReference>
<evidence type="ECO:0000256" key="1">
    <source>
        <dbReference type="ARBA" id="ARBA00004123"/>
    </source>
</evidence>
<dbReference type="PANTHER" id="PTHR46481">
    <property type="entry name" value="ZINC FINGER BED DOMAIN-CONTAINING PROTEIN 4"/>
    <property type="match status" value="1"/>
</dbReference>
<accession>A0A1B6DLW7</accession>
<evidence type="ECO:0000256" key="5">
    <source>
        <dbReference type="ARBA" id="ARBA00023242"/>
    </source>
</evidence>
<evidence type="ECO:0000313" key="6">
    <source>
        <dbReference type="EMBL" id="JAS26706.1"/>
    </source>
</evidence>
<comment type="subcellular location">
    <subcellularLocation>
        <location evidence="1">Nucleus</location>
    </subcellularLocation>
</comment>
<dbReference type="AlphaFoldDB" id="A0A1B6DLW7"/>
<dbReference type="GO" id="GO:0008270">
    <property type="term" value="F:zinc ion binding"/>
    <property type="evidence" value="ECO:0007669"/>
    <property type="project" value="UniProtKB-KW"/>
</dbReference>
<dbReference type="EMBL" id="GEDC01010592">
    <property type="protein sequence ID" value="JAS26706.1"/>
    <property type="molecule type" value="Transcribed_RNA"/>
</dbReference>
<keyword evidence="2" id="KW-0479">Metal-binding</keyword>
<protein>
    <submittedName>
        <fullName evidence="6">Uncharacterized protein</fullName>
    </submittedName>
</protein>
<dbReference type="SUPFAM" id="SSF140996">
    <property type="entry name" value="Hermes dimerisation domain"/>
    <property type="match status" value="1"/>
</dbReference>
<organism evidence="6">
    <name type="scientific">Clastoptera arizonana</name>
    <name type="common">Arizona spittle bug</name>
    <dbReference type="NCBI Taxonomy" id="38151"/>
    <lineage>
        <taxon>Eukaryota</taxon>
        <taxon>Metazoa</taxon>
        <taxon>Ecdysozoa</taxon>
        <taxon>Arthropoda</taxon>
        <taxon>Hexapoda</taxon>
        <taxon>Insecta</taxon>
        <taxon>Pterygota</taxon>
        <taxon>Neoptera</taxon>
        <taxon>Paraneoptera</taxon>
        <taxon>Hemiptera</taxon>
        <taxon>Auchenorrhyncha</taxon>
        <taxon>Cercopoidea</taxon>
        <taxon>Clastopteridae</taxon>
        <taxon>Clastoptera</taxon>
    </lineage>
</organism>
<keyword evidence="5" id="KW-0539">Nucleus</keyword>
<proteinExistence type="predicted"/>
<evidence type="ECO:0000256" key="4">
    <source>
        <dbReference type="ARBA" id="ARBA00022833"/>
    </source>
</evidence>
<gene>
    <name evidence="6" type="ORF">g.1565</name>
</gene>